<reference evidence="1" key="1">
    <citation type="journal article" date="2018" name="Genome Biol.">
        <title>SKESA: strategic k-mer extension for scrupulous assemblies.</title>
        <authorList>
            <person name="Souvorov A."/>
            <person name="Agarwala R."/>
            <person name="Lipman D.J."/>
        </authorList>
    </citation>
    <scope>NUCLEOTIDE SEQUENCE</scope>
    <source>
        <strain evidence="1">CAVp300</strain>
    </source>
</reference>
<dbReference type="EMBL" id="DACSUM010000066">
    <property type="protein sequence ID" value="HAT3584657.1"/>
    <property type="molecule type" value="Genomic_DNA"/>
</dbReference>
<comment type="caution">
    <text evidence="1">The sequence shown here is derived from an EMBL/GenBank/DDBJ whole genome shotgun (WGS) entry which is preliminary data.</text>
</comment>
<dbReference type="Proteomes" id="UP000867740">
    <property type="component" value="Unassembled WGS sequence"/>
</dbReference>
<dbReference type="RefSeq" id="WP_047371509.1">
    <property type="nucleotide sequence ID" value="NZ_CABMNU010000005.1"/>
</dbReference>
<sequence length="59" mass="6913">MTREDAIRRNAIERLKILQLVNEPDYCHKEADDALCDLLQAIGYSDVVKEFKAIEKWYA</sequence>
<evidence type="ECO:0000313" key="1">
    <source>
        <dbReference type="EMBL" id="HAT3584657.1"/>
    </source>
</evidence>
<gene>
    <name evidence="1" type="ORF">I8531_005053</name>
</gene>
<reference evidence="1" key="2">
    <citation type="submission" date="2020-10" db="EMBL/GenBank/DDBJ databases">
        <authorList>
            <consortium name="NCBI Pathogen Detection Project"/>
        </authorList>
    </citation>
    <scope>NUCLEOTIDE SEQUENCE</scope>
    <source>
        <strain evidence="1">CAVp300</strain>
    </source>
</reference>
<evidence type="ECO:0000313" key="2">
    <source>
        <dbReference type="Proteomes" id="UP000867740"/>
    </source>
</evidence>
<protein>
    <submittedName>
        <fullName evidence="1">Uncharacterized protein</fullName>
    </submittedName>
</protein>
<dbReference type="AlphaFoldDB" id="A0A9P3TDV4"/>
<proteinExistence type="predicted"/>
<name>A0A9P3TDV4_KLUIN</name>
<organism evidence="1 2">
    <name type="scientific">Kluyvera intermedia</name>
    <name type="common">Enterobacter intermedius</name>
    <dbReference type="NCBI Taxonomy" id="61648"/>
    <lineage>
        <taxon>Bacteria</taxon>
        <taxon>Pseudomonadati</taxon>
        <taxon>Pseudomonadota</taxon>
        <taxon>Gammaproteobacteria</taxon>
        <taxon>Enterobacterales</taxon>
        <taxon>Enterobacteriaceae</taxon>
        <taxon>Kluyvera</taxon>
    </lineage>
</organism>
<accession>A0A9P3TDV4</accession>